<name>U5QC78_GLOK1</name>
<sequence>MIKPSNGKVLVVAGSLLLMSAAIQAVLAKPTAPETALSRAPDWLIYIAFGVEALLGIALVVALVRLEALKRSSERLNKQGERLAAQGQQALGVTKRQELDIDGLNQQLRTLQQGLQQVQAQVESLRNSPTQTSYPPPTALPPQRPSSSFAPPAFVSRQDSAPIKPATRERVGFYNRTLALGNNTVIKEEIQKRWPSLIEMSLDIEVYRVREQVFLYANTNGIFYAVPEEGLYEIYLDPSFSVETEMVEAAFEIEGSGSYITSLVRPALFVSDGAGGRLKIHQKGKLVAT</sequence>
<evidence type="ECO:0000313" key="4">
    <source>
        <dbReference type="Proteomes" id="UP000017396"/>
    </source>
</evidence>
<accession>U5QC78</accession>
<dbReference type="AlphaFoldDB" id="U5QC78"/>
<feature type="region of interest" description="Disordered" evidence="1">
    <location>
        <begin position="120"/>
        <end position="161"/>
    </location>
</feature>
<dbReference type="Proteomes" id="UP000017396">
    <property type="component" value="Chromosome"/>
</dbReference>
<evidence type="ECO:0000256" key="1">
    <source>
        <dbReference type="SAM" id="MobiDB-lite"/>
    </source>
</evidence>
<dbReference type="EMBL" id="CP003587">
    <property type="protein sequence ID" value="AGY56461.1"/>
    <property type="molecule type" value="Genomic_DNA"/>
</dbReference>
<feature type="compositionally biased region" description="Low complexity" evidence="1">
    <location>
        <begin position="145"/>
        <end position="157"/>
    </location>
</feature>
<dbReference type="STRING" id="1183438.GKIL_0214"/>
<feature type="compositionally biased region" description="Pro residues" evidence="1">
    <location>
        <begin position="134"/>
        <end position="144"/>
    </location>
</feature>
<evidence type="ECO:0000313" key="3">
    <source>
        <dbReference type="EMBL" id="AGY56461.1"/>
    </source>
</evidence>
<keyword evidence="2" id="KW-0472">Membrane</keyword>
<organism evidence="3 4">
    <name type="scientific">Gloeobacter kilaueensis (strain ATCC BAA-2537 / CCAP 1431/1 / ULC 316 / JS1)</name>
    <dbReference type="NCBI Taxonomy" id="1183438"/>
    <lineage>
        <taxon>Bacteria</taxon>
        <taxon>Bacillati</taxon>
        <taxon>Cyanobacteriota</taxon>
        <taxon>Cyanophyceae</taxon>
        <taxon>Gloeobacterales</taxon>
        <taxon>Gloeobacteraceae</taxon>
        <taxon>Gloeobacter</taxon>
    </lineage>
</organism>
<dbReference type="OrthoDB" id="9897926at2"/>
<dbReference type="RefSeq" id="WP_023171467.1">
    <property type="nucleotide sequence ID" value="NC_022600.1"/>
</dbReference>
<protein>
    <submittedName>
        <fullName evidence="3">Uncharacterized protein</fullName>
    </submittedName>
</protein>
<gene>
    <name evidence="3" type="ORF">GKIL_0214</name>
</gene>
<dbReference type="KEGG" id="glj:GKIL_0214"/>
<keyword evidence="2" id="KW-0812">Transmembrane</keyword>
<proteinExistence type="predicted"/>
<keyword evidence="4" id="KW-1185">Reference proteome</keyword>
<reference evidence="3 4" key="1">
    <citation type="journal article" date="2013" name="PLoS ONE">
        <title>Cultivation and Complete Genome Sequencing of Gloeobacter kilaueensis sp. nov., from a Lava Cave in Kilauea Caldera, Hawai'i.</title>
        <authorList>
            <person name="Saw J.H."/>
            <person name="Schatz M."/>
            <person name="Brown M.V."/>
            <person name="Kunkel D.D."/>
            <person name="Foster J.S."/>
            <person name="Shick H."/>
            <person name="Christensen S."/>
            <person name="Hou S."/>
            <person name="Wan X."/>
            <person name="Donachie S.P."/>
        </authorList>
    </citation>
    <scope>NUCLEOTIDE SEQUENCE [LARGE SCALE GENOMIC DNA]</scope>
    <source>
        <strain evidence="4">JS</strain>
    </source>
</reference>
<keyword evidence="2" id="KW-1133">Transmembrane helix</keyword>
<feature type="transmembrane region" description="Helical" evidence="2">
    <location>
        <begin position="44"/>
        <end position="66"/>
    </location>
</feature>
<evidence type="ECO:0000256" key="2">
    <source>
        <dbReference type="SAM" id="Phobius"/>
    </source>
</evidence>
<dbReference type="HOGENOM" id="CLU_942540_0_0_3"/>
<feature type="compositionally biased region" description="Polar residues" evidence="1">
    <location>
        <begin position="122"/>
        <end position="133"/>
    </location>
</feature>